<organism evidence="2 3">
    <name type="scientific">Aerosticca soli</name>
    <dbReference type="NCBI Taxonomy" id="2010829"/>
    <lineage>
        <taxon>Bacteria</taxon>
        <taxon>Pseudomonadati</taxon>
        <taxon>Pseudomonadota</taxon>
        <taxon>Gammaproteobacteria</taxon>
        <taxon>Lysobacterales</taxon>
        <taxon>Rhodanobacteraceae</taxon>
        <taxon>Aerosticca</taxon>
    </lineage>
</organism>
<dbReference type="GO" id="GO:0003677">
    <property type="term" value="F:DNA binding"/>
    <property type="evidence" value="ECO:0007669"/>
    <property type="project" value="InterPro"/>
</dbReference>
<feature type="domain" description="Helix-turn-helix" evidence="1">
    <location>
        <begin position="13"/>
        <end position="59"/>
    </location>
</feature>
<dbReference type="Pfam" id="PF12728">
    <property type="entry name" value="HTH_17"/>
    <property type="match status" value="1"/>
</dbReference>
<proteinExistence type="predicted"/>
<gene>
    <name evidence="2" type="ORF">ALSL_1547</name>
</gene>
<keyword evidence="3" id="KW-1185">Reference proteome</keyword>
<dbReference type="RefSeq" id="WP_126537978.1">
    <property type="nucleotide sequence ID" value="NZ_AP018560.1"/>
</dbReference>
<evidence type="ECO:0000313" key="2">
    <source>
        <dbReference type="EMBL" id="BBD80202.1"/>
    </source>
</evidence>
<evidence type="ECO:0000313" key="3">
    <source>
        <dbReference type="Proteomes" id="UP000270530"/>
    </source>
</evidence>
<evidence type="ECO:0000259" key="1">
    <source>
        <dbReference type="Pfam" id="PF12728"/>
    </source>
</evidence>
<sequence length="68" mass="7519">MKDDKTPAPLAYSPLDAARRLGVGRSTIYELIKSGDLEVSKLGQRTLIHADSCDRVLEKFRVKSSSRA</sequence>
<protein>
    <recommendedName>
        <fullName evidence="1">Helix-turn-helix domain-containing protein</fullName>
    </recommendedName>
</protein>
<name>A0A2Z6E5L6_9GAMM</name>
<dbReference type="InterPro" id="IPR041657">
    <property type="entry name" value="HTH_17"/>
</dbReference>
<dbReference type="AlphaFoldDB" id="A0A2Z6E5L6"/>
<accession>A0A2Z6E5L6</accession>
<dbReference type="Proteomes" id="UP000270530">
    <property type="component" value="Chromosome"/>
</dbReference>
<dbReference type="InterPro" id="IPR010093">
    <property type="entry name" value="SinI_DNA-bd"/>
</dbReference>
<dbReference type="KEGG" id="rbd:ALSL_1547"/>
<reference evidence="3" key="2">
    <citation type="submission" date="2018-06" db="EMBL/GenBank/DDBJ databases">
        <title>Genome sequence of Rhodanobacteraceae bacterium strain Dysh456.</title>
        <authorList>
            <person name="Fukui M."/>
        </authorList>
    </citation>
    <scope>NUCLEOTIDE SEQUENCE [LARGE SCALE GENOMIC DNA]</scope>
    <source>
        <strain evidence="3">Dysh456</strain>
    </source>
</reference>
<dbReference type="NCBIfam" id="TIGR01764">
    <property type="entry name" value="excise"/>
    <property type="match status" value="1"/>
</dbReference>
<dbReference type="EMBL" id="AP018560">
    <property type="protein sequence ID" value="BBD80202.1"/>
    <property type="molecule type" value="Genomic_DNA"/>
</dbReference>
<dbReference type="OrthoDB" id="7226381at2"/>
<reference evidence="3" key="1">
    <citation type="submission" date="2018-04" db="EMBL/GenBank/DDBJ databases">
        <authorList>
            <person name="Watanabe M."/>
            <person name="Kojima H."/>
        </authorList>
    </citation>
    <scope>NUCLEOTIDE SEQUENCE [LARGE SCALE GENOMIC DNA]</scope>
    <source>
        <strain evidence="3">Dysh456</strain>
    </source>
</reference>